<sequence length="171" mass="19231">MSLDVDSRGETEELELRTGEALAHVLATASVAFEFLGEDLELEDTVRRYVDRWIAELVPLDYVDGMAEVVGEQLNAKPWEVFENVSEDELSLALEYAVQFKRRLNSGALMIGAEDLEVRVERILRSMGVKTEELYRFENSTDPSSRTKVLVTALALAFGISSVRGRSWAQE</sequence>
<accession>A0A348B420</accession>
<keyword evidence="3" id="KW-1185">Reference proteome</keyword>
<evidence type="ECO:0000313" key="3">
    <source>
        <dbReference type="Proteomes" id="UP000276741"/>
    </source>
</evidence>
<dbReference type="KEGG" id="sacd:HS1genome_1311"/>
<reference evidence="2" key="1">
    <citation type="journal article" date="2014" name="Int. J. Syst. Evol. Microbiol.">
        <title>Complete genome sequence of Corynebacterium casei LMG S-19264T (=DSM 44701T), isolated from a smear-ripened cheese.</title>
        <authorList>
            <consortium name="US DOE Joint Genome Institute (JGI-PGF)"/>
            <person name="Walter F."/>
            <person name="Albersmeier A."/>
            <person name="Kalinowski J."/>
            <person name="Ruckert C."/>
        </authorList>
    </citation>
    <scope>NUCLEOTIDE SEQUENCE</scope>
    <source>
        <strain evidence="2">JCM 31740</strain>
    </source>
</reference>
<evidence type="ECO:0000313" key="1">
    <source>
        <dbReference type="EMBL" id="BBD72922.1"/>
    </source>
</evidence>
<dbReference type="OrthoDB" id="34159at2157"/>
<dbReference type="RefSeq" id="WP_126450122.1">
    <property type="nucleotide sequence ID" value="NZ_AP018553.1"/>
</dbReference>
<reference evidence="3" key="2">
    <citation type="submission" date="2018-04" db="EMBL/GenBank/DDBJ databases">
        <title>Complete genome sequence of Sulfodiicoccus acidiphilus strain HS-1.</title>
        <authorList>
            <person name="Sakai H.D."/>
            <person name="Kurosawa N."/>
        </authorList>
    </citation>
    <scope>NUCLEOTIDE SEQUENCE [LARGE SCALE GENOMIC DNA]</scope>
    <source>
        <strain evidence="3">HS-1</strain>
    </source>
</reference>
<gene>
    <name evidence="2" type="ORF">GCM10007116_02410</name>
    <name evidence="1" type="ORF">HS1genome_1311</name>
</gene>
<dbReference type="Proteomes" id="UP000276741">
    <property type="component" value="Chromosome"/>
</dbReference>
<reference evidence="1" key="3">
    <citation type="journal article" date="2019" name="BMC Res. Notes">
        <title>Complete genome sequence of the Sulfodiicoccus acidiphilus strain HS-1T, the first crenarchaeon that lacks polB3, isolated from an acidic hot spring in Ohwaku-dani, Hakone, Japan.</title>
        <authorList>
            <person name="Sakai H.D."/>
            <person name="Kurosawa N."/>
        </authorList>
    </citation>
    <scope>NUCLEOTIDE SEQUENCE</scope>
    <source>
        <strain evidence="1">HS-1</strain>
    </source>
</reference>
<proteinExistence type="predicted"/>
<dbReference type="EMBL" id="BMQS01000002">
    <property type="protein sequence ID" value="GGT87981.1"/>
    <property type="molecule type" value="Genomic_DNA"/>
</dbReference>
<organism evidence="1 3">
    <name type="scientific">Sulfodiicoccus acidiphilus</name>
    <dbReference type="NCBI Taxonomy" id="1670455"/>
    <lineage>
        <taxon>Archaea</taxon>
        <taxon>Thermoproteota</taxon>
        <taxon>Thermoprotei</taxon>
        <taxon>Sulfolobales</taxon>
        <taxon>Sulfolobaceae</taxon>
        <taxon>Sulfodiicoccus</taxon>
    </lineage>
</organism>
<dbReference type="EMBL" id="AP018553">
    <property type="protein sequence ID" value="BBD72922.1"/>
    <property type="molecule type" value="Genomic_DNA"/>
</dbReference>
<protein>
    <submittedName>
        <fullName evidence="1">Uncharacterized protein</fullName>
    </submittedName>
</protein>
<dbReference type="Proteomes" id="UP000616143">
    <property type="component" value="Unassembled WGS sequence"/>
</dbReference>
<name>A0A348B420_9CREN</name>
<dbReference type="GeneID" id="38666829"/>
<dbReference type="AlphaFoldDB" id="A0A348B420"/>
<evidence type="ECO:0000313" key="2">
    <source>
        <dbReference type="EMBL" id="GGT87981.1"/>
    </source>
</evidence>
<reference evidence="2" key="4">
    <citation type="submission" date="2020-09" db="EMBL/GenBank/DDBJ databases">
        <authorList>
            <person name="Sun Q."/>
            <person name="Ohkuma M."/>
        </authorList>
    </citation>
    <scope>NUCLEOTIDE SEQUENCE</scope>
    <source>
        <strain evidence="2">JCM 31740</strain>
    </source>
</reference>